<dbReference type="SUPFAM" id="SSF51126">
    <property type="entry name" value="Pectin lyase-like"/>
    <property type="match status" value="1"/>
</dbReference>
<dbReference type="EMBL" id="LGRX02033731">
    <property type="protein sequence ID" value="KAK3240143.1"/>
    <property type="molecule type" value="Genomic_DNA"/>
</dbReference>
<keyword evidence="2" id="KW-0732">Signal</keyword>
<organism evidence="3 4">
    <name type="scientific">Cymbomonas tetramitiformis</name>
    <dbReference type="NCBI Taxonomy" id="36881"/>
    <lineage>
        <taxon>Eukaryota</taxon>
        <taxon>Viridiplantae</taxon>
        <taxon>Chlorophyta</taxon>
        <taxon>Pyramimonadophyceae</taxon>
        <taxon>Pyramimonadales</taxon>
        <taxon>Pyramimonadaceae</taxon>
        <taxon>Cymbomonas</taxon>
    </lineage>
</organism>
<accession>A0AAE0ETB4</accession>
<reference evidence="3 4" key="1">
    <citation type="journal article" date="2015" name="Genome Biol. Evol.">
        <title>Comparative Genomics of a Bacterivorous Green Alga Reveals Evolutionary Causalities and Consequences of Phago-Mixotrophic Mode of Nutrition.</title>
        <authorList>
            <person name="Burns J.A."/>
            <person name="Paasch A."/>
            <person name="Narechania A."/>
            <person name="Kim E."/>
        </authorList>
    </citation>
    <scope>NUCLEOTIDE SEQUENCE [LARGE SCALE GENOMIC DNA]</scope>
    <source>
        <strain evidence="3 4">PLY_AMNH</strain>
    </source>
</reference>
<feature type="region of interest" description="Disordered" evidence="1">
    <location>
        <begin position="579"/>
        <end position="614"/>
    </location>
</feature>
<protein>
    <recommendedName>
        <fullName evidence="5">Pectate lyase C</fullName>
    </recommendedName>
</protein>
<evidence type="ECO:0000313" key="3">
    <source>
        <dbReference type="EMBL" id="KAK3240143.1"/>
    </source>
</evidence>
<evidence type="ECO:0000256" key="2">
    <source>
        <dbReference type="SAM" id="SignalP"/>
    </source>
</evidence>
<keyword evidence="4" id="KW-1185">Reference proteome</keyword>
<evidence type="ECO:0000256" key="1">
    <source>
        <dbReference type="SAM" id="MobiDB-lite"/>
    </source>
</evidence>
<comment type="caution">
    <text evidence="3">The sequence shown here is derived from an EMBL/GenBank/DDBJ whole genome shotgun (WGS) entry which is preliminary data.</text>
</comment>
<name>A0AAE0ETB4_9CHLO</name>
<feature type="region of interest" description="Disordered" evidence="1">
    <location>
        <begin position="652"/>
        <end position="695"/>
    </location>
</feature>
<feature type="compositionally biased region" description="Low complexity" evidence="1">
    <location>
        <begin position="667"/>
        <end position="676"/>
    </location>
</feature>
<feature type="signal peptide" evidence="2">
    <location>
        <begin position="1"/>
        <end position="24"/>
    </location>
</feature>
<dbReference type="AlphaFoldDB" id="A0AAE0ETB4"/>
<proteinExistence type="predicted"/>
<dbReference type="InterPro" id="IPR011050">
    <property type="entry name" value="Pectin_lyase_fold/virulence"/>
</dbReference>
<evidence type="ECO:0008006" key="5">
    <source>
        <dbReference type="Google" id="ProtNLM"/>
    </source>
</evidence>
<feature type="chain" id="PRO_5042152624" description="Pectate lyase C" evidence="2">
    <location>
        <begin position="25"/>
        <end position="707"/>
    </location>
</feature>
<dbReference type="InterPro" id="IPR018247">
    <property type="entry name" value="EF_Hand_1_Ca_BS"/>
</dbReference>
<evidence type="ECO:0000313" key="4">
    <source>
        <dbReference type="Proteomes" id="UP001190700"/>
    </source>
</evidence>
<gene>
    <name evidence="3" type="ORF">CYMTET_49999</name>
</gene>
<dbReference type="Proteomes" id="UP001190700">
    <property type="component" value="Unassembled WGS sequence"/>
</dbReference>
<sequence>MRTASSVLWLQLALLLQTAKFSSSLLIHDIPSFQQLDLNQDGFLTQPEFNAIYDLSVDISGHPDENIGAIPSSINSSVSEAAHRSVQGSGFSKRKLTNLRYINEQLSLSTTDVWRSGPKSSVDENYGRVLLETQSNELDSNLQVYINDSTKAADRLNAAIEDPSTARVVLMVNIELSGKLSVLNRSLTIEGDCEGNSSGRCVIDGAKMYNIFTIDGCSDTDWRDSLGSSCRNYMENQWCRMDGGYGSSWDEYWGTFDDYAPWGGQGASSACCSCGGRRAQSSALQVTLHNLELRGGRAFYDSSSGSGGAVYANGYVDLQVTQCLLENNAADYGGGGIALCGTHGGEVRMSNSTVRECEAPYGGGIYIWSVDYTHARAHLFLHGVRMVRNWAVYGGAVYGDMGARITLSDRCELVGNYAKWGGAGVCANTHASVFVDGDSRLRQNVVDAALTIAAGAGAGVSLDDFVLRGGGGVLVAEHASVVISGSQITDNYVSVRTLEENVPTPPRAPSRHLLFPGTQPPSSAGCVRLRRQLVSSLCQLLALSVHPATAACRLPSNPSLALVNYPLSFASRPRSPAALVRRPPSFAGRPRSPAALVRRPPSFAGRPRSPAAHRAGRPFAGRLFVGHPCPPLPPLARGPPCSAGRLPAASLVRRPPSLGRSPAVAIGSGRPLLAGRPLRRPPSSPAALVRRPPVRRPPLLRRRLFRG</sequence>
<dbReference type="PROSITE" id="PS00018">
    <property type="entry name" value="EF_HAND_1"/>
    <property type="match status" value="1"/>
</dbReference>